<dbReference type="PANTHER" id="PTHR21014">
    <property type="entry name" value="PHOSPHATIDYLINOSITOL-4,5-BISPHOSPHATE 4-PHOSPHATASE"/>
    <property type="match status" value="1"/>
</dbReference>
<reference evidence="12 13" key="1">
    <citation type="journal article" date="2016" name="Nat. Commun.">
        <title>Extremotolerant tardigrade genome and improved radiotolerance of human cultured cells by tardigrade-unique protein.</title>
        <authorList>
            <person name="Hashimoto T."/>
            <person name="Horikawa D.D."/>
            <person name="Saito Y."/>
            <person name="Kuwahara H."/>
            <person name="Kozuka-Hata H."/>
            <person name="Shin-I T."/>
            <person name="Minakuchi Y."/>
            <person name="Ohishi K."/>
            <person name="Motoyama A."/>
            <person name="Aizu T."/>
            <person name="Enomoto A."/>
            <person name="Kondo K."/>
            <person name="Tanaka S."/>
            <person name="Hara Y."/>
            <person name="Koshikawa S."/>
            <person name="Sagara H."/>
            <person name="Miura T."/>
            <person name="Yokobori S."/>
            <person name="Miyagawa K."/>
            <person name="Suzuki Y."/>
            <person name="Kubo T."/>
            <person name="Oyama M."/>
            <person name="Kohara Y."/>
            <person name="Fujiyama A."/>
            <person name="Arakawa K."/>
            <person name="Katayama T."/>
            <person name="Toyoda A."/>
            <person name="Kunieda T."/>
        </authorList>
    </citation>
    <scope>NUCLEOTIDE SEQUENCE [LARGE SCALE GENOMIC DNA]</scope>
    <source>
        <strain evidence="12 13">YOKOZUNA-1</strain>
    </source>
</reference>
<comment type="subcellular location">
    <subcellularLocation>
        <location evidence="2 11">Late endosome membrane</location>
        <topology evidence="2 11">Multi-pass membrane protein</topology>
    </subcellularLocation>
    <subcellularLocation>
        <location evidence="3 11">Lysosome membrane</location>
        <topology evidence="3 11">Multi-pass membrane protein</topology>
    </subcellularLocation>
</comment>
<comment type="catalytic activity">
    <reaction evidence="1 11">
        <text>a 1,2-diacyl-sn-glycero-3-phospho-(1D-myo-inositol-4,5-bisphosphate) + H2O = a 1,2-diacyl-sn-glycero-3-phospho-(1D-myo-inositol-5-phosphate) + phosphate</text>
        <dbReference type="Rhea" id="RHEA:25674"/>
        <dbReference type="ChEBI" id="CHEBI:15377"/>
        <dbReference type="ChEBI" id="CHEBI:43474"/>
        <dbReference type="ChEBI" id="CHEBI:57795"/>
        <dbReference type="ChEBI" id="CHEBI:58456"/>
        <dbReference type="EC" id="3.1.3.78"/>
    </reaction>
</comment>
<dbReference type="Proteomes" id="UP000186922">
    <property type="component" value="Unassembled WGS sequence"/>
</dbReference>
<dbReference type="Pfam" id="PF09788">
    <property type="entry name" value="Tmemb_55A"/>
    <property type="match status" value="1"/>
</dbReference>
<dbReference type="GO" id="GO:0046856">
    <property type="term" value="P:phosphatidylinositol dephosphorylation"/>
    <property type="evidence" value="ECO:0007669"/>
    <property type="project" value="InterPro"/>
</dbReference>
<evidence type="ECO:0000256" key="7">
    <source>
        <dbReference type="ARBA" id="ARBA00022801"/>
    </source>
</evidence>
<keyword evidence="7 11" id="KW-0378">Hydrolase</keyword>
<evidence type="ECO:0000256" key="1">
    <source>
        <dbReference type="ARBA" id="ARBA00001261"/>
    </source>
</evidence>
<evidence type="ECO:0000256" key="6">
    <source>
        <dbReference type="ARBA" id="ARBA00022753"/>
    </source>
</evidence>
<evidence type="ECO:0000256" key="11">
    <source>
        <dbReference type="RuleBase" id="RU365008"/>
    </source>
</evidence>
<comment type="function">
    <text evidence="11">Catalyzes the hydrolysis of phosphatidylinositol-4,5-bisphosphate (PtdIns-4,5-P2) to phosphatidylinositol-4-phosphate (PtdIns-4-P).</text>
</comment>
<accession>A0A1D1W449</accession>
<dbReference type="GO" id="GO:0005886">
    <property type="term" value="C:plasma membrane"/>
    <property type="evidence" value="ECO:0007669"/>
    <property type="project" value="TreeGrafter"/>
</dbReference>
<name>A0A1D1W449_RAMVA</name>
<evidence type="ECO:0000256" key="3">
    <source>
        <dbReference type="ARBA" id="ARBA00004155"/>
    </source>
</evidence>
<protein>
    <recommendedName>
        <fullName evidence="4 11">Phosphatidylinositol-4,5-bisphosphate 4-phosphatase</fullName>
        <ecNumber evidence="4 11">3.1.3.78</ecNumber>
    </recommendedName>
</protein>
<dbReference type="AlphaFoldDB" id="A0A1D1W449"/>
<keyword evidence="8" id="KW-1133">Transmembrane helix</keyword>
<evidence type="ECO:0000313" key="13">
    <source>
        <dbReference type="Proteomes" id="UP000186922"/>
    </source>
</evidence>
<dbReference type="EMBL" id="BDGG01000017">
    <property type="protein sequence ID" value="GAV08270.1"/>
    <property type="molecule type" value="Genomic_DNA"/>
</dbReference>
<evidence type="ECO:0000256" key="10">
    <source>
        <dbReference type="ARBA" id="ARBA00023228"/>
    </source>
</evidence>
<evidence type="ECO:0000313" key="12">
    <source>
        <dbReference type="EMBL" id="GAV08270.1"/>
    </source>
</evidence>
<evidence type="ECO:0000256" key="5">
    <source>
        <dbReference type="ARBA" id="ARBA00022692"/>
    </source>
</evidence>
<sequence length="152" mass="17064">MSDLQSNRSSYARGLSTDLQSNRSSFVRRVSILSSARSEVSFAESHSTPFLQDIEEDANVGFSRFLLGDDFEKGELKKKKRTVGTPMVVCRVCNHHIPLDGYDLEEHYIVKCTVCKEATPIRAAPSGERYVRCVCNCLLICRKTAKQVACPR</sequence>
<keyword evidence="9" id="KW-0472">Membrane</keyword>
<dbReference type="EC" id="3.1.3.78" evidence="4 11"/>
<evidence type="ECO:0000256" key="2">
    <source>
        <dbReference type="ARBA" id="ARBA00004107"/>
    </source>
</evidence>
<comment type="caution">
    <text evidence="12">The sequence shown here is derived from an EMBL/GenBank/DDBJ whole genome shotgun (WGS) entry which is preliminary data.</text>
</comment>
<evidence type="ECO:0000256" key="4">
    <source>
        <dbReference type="ARBA" id="ARBA00012936"/>
    </source>
</evidence>
<dbReference type="OrthoDB" id="9939933at2759"/>
<keyword evidence="13" id="KW-1185">Reference proteome</keyword>
<keyword evidence="5" id="KW-0812">Transmembrane</keyword>
<proteinExistence type="predicted"/>
<organism evidence="12 13">
    <name type="scientific">Ramazzottius varieornatus</name>
    <name type="common">Water bear</name>
    <name type="synonym">Tardigrade</name>
    <dbReference type="NCBI Taxonomy" id="947166"/>
    <lineage>
        <taxon>Eukaryota</taxon>
        <taxon>Metazoa</taxon>
        <taxon>Ecdysozoa</taxon>
        <taxon>Tardigrada</taxon>
        <taxon>Eutardigrada</taxon>
        <taxon>Parachela</taxon>
        <taxon>Hypsibioidea</taxon>
        <taxon>Ramazzottiidae</taxon>
        <taxon>Ramazzottius</taxon>
    </lineage>
</organism>
<gene>
    <name evidence="12" type="primary">RvY_17987</name>
    <name evidence="12" type="synonym">RvY_17987.1</name>
    <name evidence="12" type="ORF">RvY_17987-1</name>
</gene>
<dbReference type="InterPro" id="IPR019178">
    <property type="entry name" value="PtdIns-P2-Ptase"/>
</dbReference>
<dbReference type="STRING" id="947166.A0A1D1W449"/>
<dbReference type="GO" id="GO:0030670">
    <property type="term" value="C:phagocytic vesicle membrane"/>
    <property type="evidence" value="ECO:0007669"/>
    <property type="project" value="TreeGrafter"/>
</dbReference>
<dbReference type="GO" id="GO:0005765">
    <property type="term" value="C:lysosomal membrane"/>
    <property type="evidence" value="ECO:0007669"/>
    <property type="project" value="UniProtKB-SubCell"/>
</dbReference>
<dbReference type="GO" id="GO:0031902">
    <property type="term" value="C:late endosome membrane"/>
    <property type="evidence" value="ECO:0007669"/>
    <property type="project" value="UniProtKB-SubCell"/>
</dbReference>
<dbReference type="PANTHER" id="PTHR21014:SF6">
    <property type="entry name" value="PHOSPHATIDYLINOSITOL-4,5-BISPHOSPHATE 4-PHOSPHATASE"/>
    <property type="match status" value="1"/>
</dbReference>
<evidence type="ECO:0000256" key="9">
    <source>
        <dbReference type="ARBA" id="ARBA00023136"/>
    </source>
</evidence>
<keyword evidence="6 11" id="KW-0967">Endosome</keyword>
<dbReference type="GO" id="GO:0034597">
    <property type="term" value="F:phosphatidylinositol-4,5-bisphosphate 4-phosphatase activity"/>
    <property type="evidence" value="ECO:0007669"/>
    <property type="project" value="UniProtKB-EC"/>
</dbReference>
<keyword evidence="10 11" id="KW-0458">Lysosome</keyword>
<evidence type="ECO:0000256" key="8">
    <source>
        <dbReference type="ARBA" id="ARBA00022989"/>
    </source>
</evidence>